<dbReference type="RefSeq" id="WP_131888856.1">
    <property type="nucleotide sequence ID" value="NZ_SMKU01000002.1"/>
</dbReference>
<protein>
    <submittedName>
        <fullName evidence="1">Uncharacterized protein</fullName>
    </submittedName>
</protein>
<dbReference type="Proteomes" id="UP000294513">
    <property type="component" value="Unassembled WGS sequence"/>
</dbReference>
<evidence type="ECO:0000313" key="2">
    <source>
        <dbReference type="Proteomes" id="UP000294513"/>
    </source>
</evidence>
<comment type="caution">
    <text evidence="1">The sequence shown here is derived from an EMBL/GenBank/DDBJ whole genome shotgun (WGS) entry which is preliminary data.</text>
</comment>
<organism evidence="1 2">
    <name type="scientific">Actinomadura rubrisoli</name>
    <dbReference type="NCBI Taxonomy" id="2530368"/>
    <lineage>
        <taxon>Bacteria</taxon>
        <taxon>Bacillati</taxon>
        <taxon>Actinomycetota</taxon>
        <taxon>Actinomycetes</taxon>
        <taxon>Streptosporangiales</taxon>
        <taxon>Thermomonosporaceae</taxon>
        <taxon>Actinomadura</taxon>
    </lineage>
</organism>
<dbReference type="EMBL" id="SMKU01000002">
    <property type="protein sequence ID" value="TDD97694.1"/>
    <property type="molecule type" value="Genomic_DNA"/>
</dbReference>
<evidence type="ECO:0000313" key="1">
    <source>
        <dbReference type="EMBL" id="TDD97694.1"/>
    </source>
</evidence>
<sequence>MGRTRTPRWARRFRQRRAATRIPSGYQPGHVHGFTGEAATIPVSRTYYRSDTWDAPELRLHLTATVNYLGRIAKRSYAQASKRGDVDALAMLDAEHRPLADTVLIAPHRVRSAMDARGYDDIDHRPDLEDPHSWSSAA</sequence>
<name>A0A4R5CJW0_9ACTN</name>
<gene>
    <name evidence="1" type="ORF">E1298_01265</name>
</gene>
<dbReference type="AlphaFoldDB" id="A0A4R5CJW0"/>
<keyword evidence="2" id="KW-1185">Reference proteome</keyword>
<proteinExistence type="predicted"/>
<accession>A0A4R5CJW0</accession>
<reference evidence="1 2" key="1">
    <citation type="submission" date="2019-03" db="EMBL/GenBank/DDBJ databases">
        <title>Draft genome sequences of novel Actinobacteria.</title>
        <authorList>
            <person name="Sahin N."/>
            <person name="Ay H."/>
            <person name="Saygin H."/>
        </authorList>
    </citation>
    <scope>NUCLEOTIDE SEQUENCE [LARGE SCALE GENOMIC DNA]</scope>
    <source>
        <strain evidence="1 2">H3C3</strain>
    </source>
</reference>